<dbReference type="InterPro" id="IPR027417">
    <property type="entry name" value="P-loop_NTPase"/>
</dbReference>
<dbReference type="GO" id="GO:0003924">
    <property type="term" value="F:GTPase activity"/>
    <property type="evidence" value="ECO:0007669"/>
    <property type="project" value="TreeGrafter"/>
</dbReference>
<dbReference type="InterPro" id="IPR006073">
    <property type="entry name" value="GTP-bd"/>
</dbReference>
<protein>
    <recommendedName>
        <fullName evidence="3">G domain-containing protein</fullName>
    </recommendedName>
</protein>
<dbReference type="PANTHER" id="PTHR45782">
    <property type="entry name" value="MITOCHONDRIAL RIBOSOME-ASSOCIATED GTPASE 1"/>
    <property type="match status" value="1"/>
</dbReference>
<dbReference type="OrthoDB" id="269151at2759"/>
<dbReference type="Pfam" id="PF01926">
    <property type="entry name" value="MMR_HSR1"/>
    <property type="match status" value="1"/>
</dbReference>
<keyword evidence="2" id="KW-0342">GTP-binding</keyword>
<dbReference type="PANTHER" id="PTHR45782:SF4">
    <property type="entry name" value="MITOCHONDRIAL RIBOSOME-ASSOCIATED GTPASE 1"/>
    <property type="match status" value="1"/>
</dbReference>
<dbReference type="GO" id="GO:0005525">
    <property type="term" value="F:GTP binding"/>
    <property type="evidence" value="ECO:0007669"/>
    <property type="project" value="UniProtKB-KW"/>
</dbReference>
<organism evidence="4">
    <name type="scientific">Cyprideis torosa</name>
    <dbReference type="NCBI Taxonomy" id="163714"/>
    <lineage>
        <taxon>Eukaryota</taxon>
        <taxon>Metazoa</taxon>
        <taxon>Ecdysozoa</taxon>
        <taxon>Arthropoda</taxon>
        <taxon>Crustacea</taxon>
        <taxon>Oligostraca</taxon>
        <taxon>Ostracoda</taxon>
        <taxon>Podocopa</taxon>
        <taxon>Podocopida</taxon>
        <taxon>Cytherocopina</taxon>
        <taxon>Cytheroidea</taxon>
        <taxon>Cytherideidae</taxon>
        <taxon>Cyprideis</taxon>
    </lineage>
</organism>
<dbReference type="EMBL" id="OB676070">
    <property type="protein sequence ID" value="CAD7236012.1"/>
    <property type="molecule type" value="Genomic_DNA"/>
</dbReference>
<accession>A0A7R8WW38</accession>
<evidence type="ECO:0000313" key="4">
    <source>
        <dbReference type="EMBL" id="CAD7236012.1"/>
    </source>
</evidence>
<dbReference type="SUPFAM" id="SSF52540">
    <property type="entry name" value="P-loop containing nucleoside triphosphate hydrolases"/>
    <property type="match status" value="1"/>
</dbReference>
<evidence type="ECO:0000259" key="3">
    <source>
        <dbReference type="Pfam" id="PF01926"/>
    </source>
</evidence>
<proteinExistence type="predicted"/>
<reference evidence="4" key="1">
    <citation type="submission" date="2020-11" db="EMBL/GenBank/DDBJ databases">
        <authorList>
            <person name="Tran Van P."/>
        </authorList>
    </citation>
    <scope>NUCLEOTIDE SEQUENCE</scope>
</reference>
<dbReference type="Gene3D" id="3.40.50.300">
    <property type="entry name" value="P-loop containing nucleotide triphosphate hydrolases"/>
    <property type="match status" value="1"/>
</dbReference>
<gene>
    <name evidence="4" type="ORF">CTOB1V02_LOCUS13827</name>
</gene>
<evidence type="ECO:0000256" key="1">
    <source>
        <dbReference type="ARBA" id="ARBA00022741"/>
    </source>
</evidence>
<dbReference type="GO" id="GO:0006412">
    <property type="term" value="P:translation"/>
    <property type="evidence" value="ECO:0007669"/>
    <property type="project" value="TreeGrafter"/>
</dbReference>
<keyword evidence="1" id="KW-0547">Nucleotide-binding</keyword>
<evidence type="ECO:0000256" key="2">
    <source>
        <dbReference type="ARBA" id="ARBA00023134"/>
    </source>
</evidence>
<name>A0A7R8WW38_9CRUS</name>
<feature type="non-terminal residue" evidence="4">
    <location>
        <position position="1"/>
    </location>
</feature>
<dbReference type="AlphaFoldDB" id="A0A7R8WW38"/>
<sequence>MVVGVPNVGKSTIINLLAGRAIAKSGNEAAVTKVQQRIDLKNGIVLFDTPGMLWPKIENDNSAYRLAITVLGNIARRSGFLDEHFWRQAEQGTYYVLFPCLLLANLVRADLDWRATALLA</sequence>
<feature type="domain" description="G" evidence="3">
    <location>
        <begin position="1"/>
        <end position="60"/>
    </location>
</feature>